<dbReference type="CDD" id="cd12797">
    <property type="entry name" value="M23_peptidase"/>
    <property type="match status" value="1"/>
</dbReference>
<dbReference type="Gene3D" id="2.70.70.10">
    <property type="entry name" value="Glucose Permease (Domain IIA)"/>
    <property type="match status" value="1"/>
</dbReference>
<dbReference type="Proteomes" id="UP000642488">
    <property type="component" value="Unassembled WGS sequence"/>
</dbReference>
<dbReference type="RefSeq" id="WP_198914781.1">
    <property type="nucleotide sequence ID" value="NZ_JAEKPD010000001.1"/>
</dbReference>
<feature type="signal peptide" evidence="1">
    <location>
        <begin position="1"/>
        <end position="17"/>
    </location>
</feature>
<dbReference type="EMBL" id="JAEKPD010000001">
    <property type="protein sequence ID" value="MBJ3761634.1"/>
    <property type="molecule type" value="Genomic_DNA"/>
</dbReference>
<gene>
    <name evidence="3" type="ORF">ILP92_02570</name>
</gene>
<evidence type="ECO:0000313" key="3">
    <source>
        <dbReference type="EMBL" id="MBJ3761634.1"/>
    </source>
</evidence>
<organism evidence="3 4">
    <name type="scientific">Palleronia pontilimi</name>
    <dbReference type="NCBI Taxonomy" id="1964209"/>
    <lineage>
        <taxon>Bacteria</taxon>
        <taxon>Pseudomonadati</taxon>
        <taxon>Pseudomonadota</taxon>
        <taxon>Alphaproteobacteria</taxon>
        <taxon>Rhodobacterales</taxon>
        <taxon>Roseobacteraceae</taxon>
        <taxon>Palleronia</taxon>
    </lineage>
</organism>
<keyword evidence="1" id="KW-0732">Signal</keyword>
<evidence type="ECO:0000259" key="2">
    <source>
        <dbReference type="Pfam" id="PF01551"/>
    </source>
</evidence>
<proteinExistence type="predicted"/>
<accession>A0A934I716</accession>
<dbReference type="Pfam" id="PF01551">
    <property type="entry name" value="Peptidase_M23"/>
    <property type="match status" value="1"/>
</dbReference>
<keyword evidence="4" id="KW-1185">Reference proteome</keyword>
<evidence type="ECO:0000313" key="4">
    <source>
        <dbReference type="Proteomes" id="UP000642488"/>
    </source>
</evidence>
<comment type="caution">
    <text evidence="3">The sequence shown here is derived from an EMBL/GenBank/DDBJ whole genome shotgun (WGS) entry which is preliminary data.</text>
</comment>
<feature type="chain" id="PRO_5037979908" evidence="1">
    <location>
        <begin position="18"/>
        <end position="371"/>
    </location>
</feature>
<feature type="domain" description="M23ase beta-sheet core" evidence="2">
    <location>
        <begin position="255"/>
        <end position="362"/>
    </location>
</feature>
<dbReference type="SUPFAM" id="SSF51261">
    <property type="entry name" value="Duplicated hybrid motif"/>
    <property type="match status" value="1"/>
</dbReference>
<dbReference type="InterPro" id="IPR011055">
    <property type="entry name" value="Dup_hybrid_motif"/>
</dbReference>
<dbReference type="InterPro" id="IPR016047">
    <property type="entry name" value="M23ase_b-sheet_dom"/>
</dbReference>
<sequence>MIRLLCLLCVLSVPAHAQTDASRLADRAARALDEAAQGLRGAESSRDRVAALTRTVQAYEEGLAALREGLRRAAEDEARIAARLDAERAQLAQLLGTLQTMGSTPEALFLLHPSGPVDTARAGMLIRDVTPAVLSRVQALRADLSELARLRALQSTARADLAQALQGIQKARAQLSESVSDRVDLPDRLAEDEDRMSELARSVDTLYAFAARLPKGETGVQTDFASAKGALDLPVAGNLALGFDRPDAADIRRPGWLIETDPGALVVAPWPATVRYVGPLLDYGNVMILEPGPGYLMVLAGLGVVYARTGEIVGADDPLGLMPVDDTANSSGIESRGGSDAGQTGRETLYVELREGNAPVDPAIWFAAAQE</sequence>
<reference evidence="3" key="1">
    <citation type="submission" date="2020-12" db="EMBL/GenBank/DDBJ databases">
        <title>Bacterial taxonomy.</title>
        <authorList>
            <person name="Pan X."/>
        </authorList>
    </citation>
    <scope>NUCLEOTIDE SEQUENCE</scope>
    <source>
        <strain evidence="3">KCTC 52957</strain>
    </source>
</reference>
<evidence type="ECO:0000256" key="1">
    <source>
        <dbReference type="SAM" id="SignalP"/>
    </source>
</evidence>
<name>A0A934I716_9RHOB</name>
<dbReference type="AlphaFoldDB" id="A0A934I716"/>
<protein>
    <submittedName>
        <fullName evidence="3">Peptidoglycan DD-metalloendopeptidase family protein</fullName>
    </submittedName>
</protein>